<name>A0A3D9YXX2_9HYPH</name>
<comment type="caution">
    <text evidence="3">The sequence shown here is derived from an EMBL/GenBank/DDBJ whole genome shotgun (WGS) entry which is preliminary data.</text>
</comment>
<proteinExistence type="predicted"/>
<keyword evidence="1" id="KW-0472">Membrane</keyword>
<evidence type="ECO:0000313" key="4">
    <source>
        <dbReference type="Proteomes" id="UP000256900"/>
    </source>
</evidence>
<feature type="transmembrane region" description="Helical" evidence="1">
    <location>
        <begin position="33"/>
        <end position="58"/>
    </location>
</feature>
<evidence type="ECO:0000256" key="1">
    <source>
        <dbReference type="SAM" id="Phobius"/>
    </source>
</evidence>
<feature type="transmembrane region" description="Helical" evidence="1">
    <location>
        <begin position="78"/>
        <end position="98"/>
    </location>
</feature>
<dbReference type="Proteomes" id="UP000256900">
    <property type="component" value="Unassembled WGS sequence"/>
</dbReference>
<dbReference type="RefSeq" id="WP_115836973.1">
    <property type="nucleotide sequence ID" value="NZ_CP025086.1"/>
</dbReference>
<accession>A0A3D9YXX2</accession>
<dbReference type="OrthoDB" id="7870296at2"/>
<dbReference type="AlphaFoldDB" id="A0A3D9YXX2"/>
<gene>
    <name evidence="3" type="ORF">DES32_2487</name>
</gene>
<keyword evidence="1" id="KW-1133">Transmembrane helix</keyword>
<evidence type="ECO:0000313" key="3">
    <source>
        <dbReference type="EMBL" id="REF86433.1"/>
    </source>
</evidence>
<keyword evidence="1" id="KW-0812">Transmembrane</keyword>
<protein>
    <submittedName>
        <fullName evidence="3">Uncharacterized protein</fullName>
    </submittedName>
</protein>
<keyword evidence="2" id="KW-0732">Signal</keyword>
<feature type="chain" id="PRO_5017634535" evidence="2">
    <location>
        <begin position="22"/>
        <end position="164"/>
    </location>
</feature>
<reference evidence="3 4" key="1">
    <citation type="submission" date="2018-08" db="EMBL/GenBank/DDBJ databases">
        <title>Genomic Encyclopedia of Type Strains, Phase IV (KMG-IV): sequencing the most valuable type-strain genomes for metagenomic binning, comparative biology and taxonomic classification.</title>
        <authorList>
            <person name="Goeker M."/>
        </authorList>
    </citation>
    <scope>NUCLEOTIDE SEQUENCE [LARGE SCALE GENOMIC DNA]</scope>
    <source>
        <strain evidence="3 4">BW863</strain>
    </source>
</reference>
<keyword evidence="4" id="KW-1185">Reference proteome</keyword>
<feature type="transmembrane region" description="Helical" evidence="1">
    <location>
        <begin position="118"/>
        <end position="137"/>
    </location>
</feature>
<evidence type="ECO:0000256" key="2">
    <source>
        <dbReference type="SAM" id="SignalP"/>
    </source>
</evidence>
<dbReference type="EMBL" id="QUMO01000003">
    <property type="protein sequence ID" value="REF86433.1"/>
    <property type="molecule type" value="Genomic_DNA"/>
</dbReference>
<feature type="signal peptide" evidence="2">
    <location>
        <begin position="1"/>
        <end position="21"/>
    </location>
</feature>
<sequence>MKRLGFIFLCAIVGAVSSYYAQPFVDQNSDVILIIITVFTVFAGFLIAIITIIGDPGLIPSGSWRIAEGRRNQMYQRLSWHVVLFTLYLLTIALLFVSVILEKALCEHQFWRLWIERAYLFVGITSFLFTFALPSALMEMQQARYDAEIERRRSEVGIRPDEES</sequence>
<organism evidence="3 4">
    <name type="scientific">Methylovirgula ligni</name>
    <dbReference type="NCBI Taxonomy" id="569860"/>
    <lineage>
        <taxon>Bacteria</taxon>
        <taxon>Pseudomonadati</taxon>
        <taxon>Pseudomonadota</taxon>
        <taxon>Alphaproteobacteria</taxon>
        <taxon>Hyphomicrobiales</taxon>
        <taxon>Beijerinckiaceae</taxon>
        <taxon>Methylovirgula</taxon>
    </lineage>
</organism>